<evidence type="ECO:0000256" key="1">
    <source>
        <dbReference type="SAM" id="Coils"/>
    </source>
</evidence>
<sequence>MILHSKIDKVSTVPGYYAVYTTELYRDYDKDEYNNEYENVPEMSVRYCTYLFKTSYDLIKFMDLHKYQVFLECLDQITYAYDNHYNKHNVVEFDEDFEKRYDYFRYLWNQDGIHAIEAYRKFLREYANKRHEYEEKVSYLQKEIDRISHEKDEFWDEDLGPSPRECALRDDYEDLISNPPKDIKVDLKEDGKYYLGEERCSPEGFIYKPEEEEEKEKVINSTSFDEEIPF</sequence>
<name>A0A8S5MGE0_9CAUD</name>
<dbReference type="EMBL" id="BK014901">
    <property type="protein sequence ID" value="DAD81409.1"/>
    <property type="molecule type" value="Genomic_DNA"/>
</dbReference>
<accession>A0A8S5MGE0</accession>
<reference evidence="2" key="1">
    <citation type="journal article" date="2021" name="Proc. Natl. Acad. Sci. U.S.A.">
        <title>A Catalog of Tens of Thousands of Viruses from Human Metagenomes Reveals Hidden Associations with Chronic Diseases.</title>
        <authorList>
            <person name="Tisza M.J."/>
            <person name="Buck C.B."/>
        </authorList>
    </citation>
    <scope>NUCLEOTIDE SEQUENCE</scope>
    <source>
        <strain evidence="2">Ctqve24</strain>
    </source>
</reference>
<protein>
    <submittedName>
        <fullName evidence="2">Uncharacterized protein</fullName>
    </submittedName>
</protein>
<organism evidence="2">
    <name type="scientific">Podoviridae sp. ctqve24</name>
    <dbReference type="NCBI Taxonomy" id="2826580"/>
    <lineage>
        <taxon>Viruses</taxon>
        <taxon>Duplodnaviria</taxon>
        <taxon>Heunggongvirae</taxon>
        <taxon>Uroviricota</taxon>
        <taxon>Caudoviricetes</taxon>
    </lineage>
</organism>
<feature type="coiled-coil region" evidence="1">
    <location>
        <begin position="116"/>
        <end position="150"/>
    </location>
</feature>
<evidence type="ECO:0000313" key="2">
    <source>
        <dbReference type="EMBL" id="DAD81409.1"/>
    </source>
</evidence>
<proteinExistence type="predicted"/>
<keyword evidence="1" id="KW-0175">Coiled coil</keyword>